<dbReference type="RefSeq" id="WP_149780543.1">
    <property type="nucleotide sequence ID" value="NZ_FRCB01000009.1"/>
</dbReference>
<dbReference type="AlphaFoldDB" id="A0A1M7K0N3"/>
<keyword evidence="1" id="KW-0812">Transmembrane</keyword>
<feature type="transmembrane region" description="Helical" evidence="1">
    <location>
        <begin position="64"/>
        <end position="85"/>
    </location>
</feature>
<feature type="transmembrane region" description="Helical" evidence="1">
    <location>
        <begin position="97"/>
        <end position="116"/>
    </location>
</feature>
<keyword evidence="1" id="KW-1133">Transmembrane helix</keyword>
<gene>
    <name evidence="2" type="ORF">SAMN05443432_109150</name>
</gene>
<keyword evidence="3" id="KW-1185">Reference proteome</keyword>
<sequence>MTLALTFLLIFGVGPALFIGLCRLSPDMRGVASLWVLAGGCTGLAFAVKSGAVTPGLGATAQALVPLAALWLAWIAVLALCMLAIRARVQDAATLRWAHAIGAMATTLPWFGLYTAQMVSER</sequence>
<proteinExistence type="predicted"/>
<evidence type="ECO:0000313" key="3">
    <source>
        <dbReference type="Proteomes" id="UP000322545"/>
    </source>
</evidence>
<keyword evidence="1" id="KW-0472">Membrane</keyword>
<name>A0A1M7K0N3_9RHOB</name>
<reference evidence="2 3" key="1">
    <citation type="submission" date="2016-11" db="EMBL/GenBank/DDBJ databases">
        <authorList>
            <person name="Varghese N."/>
            <person name="Submissions S."/>
        </authorList>
    </citation>
    <scope>NUCLEOTIDE SEQUENCE [LARGE SCALE GENOMIC DNA]</scope>
    <source>
        <strain evidence="2 3">DSM 28249</strain>
    </source>
</reference>
<evidence type="ECO:0000256" key="1">
    <source>
        <dbReference type="SAM" id="Phobius"/>
    </source>
</evidence>
<organism evidence="2 3">
    <name type="scientific">Roseovarius litoreus</name>
    <dbReference type="NCBI Taxonomy" id="1155722"/>
    <lineage>
        <taxon>Bacteria</taxon>
        <taxon>Pseudomonadati</taxon>
        <taxon>Pseudomonadota</taxon>
        <taxon>Alphaproteobacteria</taxon>
        <taxon>Rhodobacterales</taxon>
        <taxon>Roseobacteraceae</taxon>
        <taxon>Roseovarius</taxon>
    </lineage>
</organism>
<feature type="transmembrane region" description="Helical" evidence="1">
    <location>
        <begin position="34"/>
        <end position="52"/>
    </location>
</feature>
<protein>
    <submittedName>
        <fullName evidence="2">Uncharacterized protein</fullName>
    </submittedName>
</protein>
<dbReference type="EMBL" id="FRCB01000009">
    <property type="protein sequence ID" value="SHM58798.1"/>
    <property type="molecule type" value="Genomic_DNA"/>
</dbReference>
<accession>A0A1M7K0N3</accession>
<dbReference type="Proteomes" id="UP000322545">
    <property type="component" value="Unassembled WGS sequence"/>
</dbReference>
<evidence type="ECO:0000313" key="2">
    <source>
        <dbReference type="EMBL" id="SHM58798.1"/>
    </source>
</evidence>